<reference evidence="1" key="1">
    <citation type="submission" date="2021-05" db="EMBL/GenBank/DDBJ databases">
        <authorList>
            <person name="Pan Q."/>
            <person name="Jouanno E."/>
            <person name="Zahm M."/>
            <person name="Klopp C."/>
            <person name="Cabau C."/>
            <person name="Louis A."/>
            <person name="Berthelot C."/>
            <person name="Parey E."/>
            <person name="Roest Crollius H."/>
            <person name="Montfort J."/>
            <person name="Robinson-Rechavi M."/>
            <person name="Bouchez O."/>
            <person name="Lampietro C."/>
            <person name="Lopez Roques C."/>
            <person name="Donnadieu C."/>
            <person name="Postlethwait J."/>
            <person name="Bobe J."/>
            <person name="Dillon D."/>
            <person name="Chandos A."/>
            <person name="von Hippel F."/>
            <person name="Guiguen Y."/>
        </authorList>
    </citation>
    <scope>NUCLEOTIDE SEQUENCE</scope>
    <source>
        <strain evidence="1">YG-Jan2019</strain>
    </source>
</reference>
<protein>
    <submittedName>
        <fullName evidence="1">Uncharacterized protein</fullName>
    </submittedName>
</protein>
<proteinExistence type="predicted"/>
<organism evidence="1 2">
    <name type="scientific">Dallia pectoralis</name>
    <name type="common">Alaska blackfish</name>
    <dbReference type="NCBI Taxonomy" id="75939"/>
    <lineage>
        <taxon>Eukaryota</taxon>
        <taxon>Metazoa</taxon>
        <taxon>Chordata</taxon>
        <taxon>Craniata</taxon>
        <taxon>Vertebrata</taxon>
        <taxon>Euteleostomi</taxon>
        <taxon>Actinopterygii</taxon>
        <taxon>Neopterygii</taxon>
        <taxon>Teleostei</taxon>
        <taxon>Protacanthopterygii</taxon>
        <taxon>Esociformes</taxon>
        <taxon>Umbridae</taxon>
        <taxon>Dallia</taxon>
    </lineage>
</organism>
<sequence>MITGLGQGDGLGPPDRSMPGIEKGQASQTCAPRRSHFLSTNMKKLPGTPERERVSALVFSLERWRCCIGKIQGVRSRLSGRFRASSFSFYGRR</sequence>
<keyword evidence="2" id="KW-1185">Reference proteome</keyword>
<comment type="caution">
    <text evidence="1">The sequence shown here is derived from an EMBL/GenBank/DDBJ whole genome shotgun (WGS) entry which is preliminary data.</text>
</comment>
<name>A0ACC2GFW7_DALPE</name>
<dbReference type="EMBL" id="CM055741">
    <property type="protein sequence ID" value="KAJ8002378.1"/>
    <property type="molecule type" value="Genomic_DNA"/>
</dbReference>
<evidence type="ECO:0000313" key="2">
    <source>
        <dbReference type="Proteomes" id="UP001157502"/>
    </source>
</evidence>
<evidence type="ECO:0000313" key="1">
    <source>
        <dbReference type="EMBL" id="KAJ8002378.1"/>
    </source>
</evidence>
<gene>
    <name evidence="1" type="ORF">DPEC_G00179290</name>
</gene>
<dbReference type="Proteomes" id="UP001157502">
    <property type="component" value="Chromosome 14"/>
</dbReference>
<accession>A0ACC2GFW7</accession>